<dbReference type="InterPro" id="IPR001375">
    <property type="entry name" value="Peptidase_S9_cat"/>
</dbReference>
<comment type="caution">
    <text evidence="3">The sequence shown here is derived from an EMBL/GenBank/DDBJ whole genome shotgun (WGS) entry which is preliminary data.</text>
</comment>
<protein>
    <submittedName>
        <fullName evidence="3">Dipeptidyl aminopeptidase/acylaminoacyl peptidase</fullName>
    </submittedName>
</protein>
<dbReference type="EMBL" id="JACJID010000001">
    <property type="protein sequence ID" value="MBA8923512.1"/>
    <property type="molecule type" value="Genomic_DNA"/>
</dbReference>
<gene>
    <name evidence="3" type="ORF">BC739_000709</name>
</gene>
<dbReference type="InterPro" id="IPR011042">
    <property type="entry name" value="6-blade_b-propeller_TolB-like"/>
</dbReference>
<name>A0ABR6B9V5_9PSEU</name>
<dbReference type="Gene3D" id="3.40.50.1820">
    <property type="entry name" value="alpha/beta hydrolase"/>
    <property type="match status" value="1"/>
</dbReference>
<organism evidence="3 4">
    <name type="scientific">Kutzneria viridogrisea</name>
    <dbReference type="NCBI Taxonomy" id="47990"/>
    <lineage>
        <taxon>Bacteria</taxon>
        <taxon>Bacillati</taxon>
        <taxon>Actinomycetota</taxon>
        <taxon>Actinomycetes</taxon>
        <taxon>Pseudonocardiales</taxon>
        <taxon>Pseudonocardiaceae</taxon>
        <taxon>Kutzneria</taxon>
    </lineage>
</organism>
<keyword evidence="4" id="KW-1185">Reference proteome</keyword>
<sequence>MDTDVRFGATWRRVTEFFRLMHSPGELRASDLTEVSGRPGSAEVLATATVCDSLNDPLRRVIVRIREGELAQVSDGKADSHAATWSCDGTRLAYLSAADPRRGHHLCVQGPDGCREIHLPGAAEQCVWAPTGASLLVRVADPGADKAGAEGSGHRPGTAGPANWLPAVDTAATTSPGRSLWLVEAETGATRPVPCGHTVWEVGYAGPDRAVAVVSAGATESDWYRAHLSVIDLDTGVATELYRSERQLGRPTGSPGGAWIAAVEADCSDRGIIAGTLLLFDHNGQPRPVDTGQVQVTATQWLDDRRLAFSGMRGLASVVGVHDLVSGETRELWATEAGLGGLHEPDAYVQPDETVLAAVQQYRKPPAIAHRLAGASTVLVTATHAGTEALRAQIGDCATLSWEAPDGERIEGLFVTPNRPGPHPLIVYLHGGPIWAFRDRWLGSNPIIALLASHGYAVLCPNPRGSSGRGPEFVAPVLGDVGGLDGGDILAGVDRLVDAGPVDPARIGVMGGSYGGYMTAWLVTQDSRFKAAVPVAPVTHWRSLYYTTNIPRFVTNVVRAEPSEAGGVYEARSPLTYVANVRTPCLNVAGALDLCTPATEAHQFHRALLDHGVESALVVYPAEGHGIRTFPATVDYCTRVLDWFTRFMPADAQSGR</sequence>
<accession>A0ABR6B9V5</accession>
<evidence type="ECO:0000313" key="3">
    <source>
        <dbReference type="EMBL" id="MBA8923512.1"/>
    </source>
</evidence>
<keyword evidence="1" id="KW-0378">Hydrolase</keyword>
<dbReference type="SUPFAM" id="SSF82171">
    <property type="entry name" value="DPP6 N-terminal domain-like"/>
    <property type="match status" value="1"/>
</dbReference>
<dbReference type="RefSeq" id="WP_182836255.1">
    <property type="nucleotide sequence ID" value="NZ_BAAABQ010000041.1"/>
</dbReference>
<evidence type="ECO:0000256" key="1">
    <source>
        <dbReference type="ARBA" id="ARBA00022801"/>
    </source>
</evidence>
<dbReference type="Gene3D" id="2.120.10.30">
    <property type="entry name" value="TolB, C-terminal domain"/>
    <property type="match status" value="1"/>
</dbReference>
<keyword evidence="3" id="KW-0645">Protease</keyword>
<dbReference type="Pfam" id="PF00326">
    <property type="entry name" value="Peptidase_S9"/>
    <property type="match status" value="1"/>
</dbReference>
<dbReference type="PANTHER" id="PTHR42776">
    <property type="entry name" value="SERINE PEPTIDASE S9 FAMILY MEMBER"/>
    <property type="match status" value="1"/>
</dbReference>
<feature type="domain" description="Peptidase S9 prolyl oligopeptidase catalytic" evidence="2">
    <location>
        <begin position="448"/>
        <end position="646"/>
    </location>
</feature>
<dbReference type="Proteomes" id="UP000517916">
    <property type="component" value="Unassembled WGS sequence"/>
</dbReference>
<evidence type="ECO:0000313" key="4">
    <source>
        <dbReference type="Proteomes" id="UP000517916"/>
    </source>
</evidence>
<dbReference type="InterPro" id="IPR029058">
    <property type="entry name" value="AB_hydrolase_fold"/>
</dbReference>
<dbReference type="GO" id="GO:0004177">
    <property type="term" value="F:aminopeptidase activity"/>
    <property type="evidence" value="ECO:0007669"/>
    <property type="project" value="UniProtKB-KW"/>
</dbReference>
<dbReference type="SUPFAM" id="SSF53474">
    <property type="entry name" value="alpha/beta-Hydrolases"/>
    <property type="match status" value="1"/>
</dbReference>
<evidence type="ECO:0000259" key="2">
    <source>
        <dbReference type="Pfam" id="PF00326"/>
    </source>
</evidence>
<reference evidence="3 4" key="1">
    <citation type="submission" date="2020-08" db="EMBL/GenBank/DDBJ databases">
        <title>Genomic Encyclopedia of Archaeal and Bacterial Type Strains, Phase II (KMG-II): from individual species to whole genera.</title>
        <authorList>
            <person name="Goeker M."/>
        </authorList>
    </citation>
    <scope>NUCLEOTIDE SEQUENCE [LARGE SCALE GENOMIC DNA]</scope>
    <source>
        <strain evidence="3 4">DSM 43850</strain>
    </source>
</reference>
<dbReference type="PANTHER" id="PTHR42776:SF27">
    <property type="entry name" value="DIPEPTIDYL PEPTIDASE FAMILY MEMBER 6"/>
    <property type="match status" value="1"/>
</dbReference>
<keyword evidence="3" id="KW-0031">Aminopeptidase</keyword>
<proteinExistence type="predicted"/>